<dbReference type="SMART" id="SM00256">
    <property type="entry name" value="FBOX"/>
    <property type="match status" value="1"/>
</dbReference>
<evidence type="ECO:0000256" key="1">
    <source>
        <dbReference type="SAM" id="MobiDB-lite"/>
    </source>
</evidence>
<organism evidence="3 4">
    <name type="scientific">Dioszegia hungarica</name>
    <dbReference type="NCBI Taxonomy" id="4972"/>
    <lineage>
        <taxon>Eukaryota</taxon>
        <taxon>Fungi</taxon>
        <taxon>Dikarya</taxon>
        <taxon>Basidiomycota</taxon>
        <taxon>Agaricomycotina</taxon>
        <taxon>Tremellomycetes</taxon>
        <taxon>Tremellales</taxon>
        <taxon>Bulleribasidiaceae</taxon>
        <taxon>Dioszegia</taxon>
    </lineage>
</organism>
<reference evidence="3" key="1">
    <citation type="journal article" date="2022" name="G3 (Bethesda)">
        <title>High quality genome of the basidiomycete yeast Dioszegia hungarica PDD-24b-2 isolated from cloud water.</title>
        <authorList>
            <person name="Jarrige D."/>
            <person name="Haridas S."/>
            <person name="Bleykasten-Grosshans C."/>
            <person name="Joly M."/>
            <person name="Nadalig T."/>
            <person name="Sancelme M."/>
            <person name="Vuilleumier S."/>
            <person name="Grigoriev I.V."/>
            <person name="Amato P."/>
            <person name="Bringel F."/>
        </authorList>
    </citation>
    <scope>NUCLEOTIDE SEQUENCE</scope>
    <source>
        <strain evidence="3">PDD-24b-2</strain>
    </source>
</reference>
<dbReference type="InterPro" id="IPR036047">
    <property type="entry name" value="F-box-like_dom_sf"/>
</dbReference>
<comment type="caution">
    <text evidence="3">The sequence shown here is derived from an EMBL/GenBank/DDBJ whole genome shotgun (WGS) entry which is preliminary data.</text>
</comment>
<feature type="region of interest" description="Disordered" evidence="1">
    <location>
        <begin position="534"/>
        <end position="590"/>
    </location>
</feature>
<keyword evidence="4" id="KW-1185">Reference proteome</keyword>
<feature type="compositionally biased region" description="Low complexity" evidence="1">
    <location>
        <begin position="481"/>
        <end position="502"/>
    </location>
</feature>
<name>A0AA38HAL3_9TREE</name>
<dbReference type="Pfam" id="PF12937">
    <property type="entry name" value="F-box-like"/>
    <property type="match status" value="1"/>
</dbReference>
<dbReference type="Gene3D" id="3.80.10.10">
    <property type="entry name" value="Ribonuclease Inhibitor"/>
    <property type="match status" value="1"/>
</dbReference>
<sequence length="702" mass="75124">MSDITLFPPTHILTNHSHQIYHHSPPPLPQSSSGPYFGGLETERIARLAPLIEPGLPCPMIRGGMSGTHTPSRQTTTVLRSPYVPPMRRHPVPARPARPPLDGSSPFMDLPDELLLECLGHLRLPDLLRLRRTCSRFSQLALHRSLHRSLCLTEVPLSPLPRLLTGHILPSVRDLRLQLLPLPTPSPLTSSFFGSSSRKQPTRRILDLLDAIPADQLVYLSFTHSTSFLSSTELGTLLTRIGGKLESLDISGSAIEGSDYLEWLETLGLRNRFGGLRDLNIGFTGITALPFLGASGSTGQSDLSAYPLAQDPVPPSTCWNALRTLSLSHCTFLSRTVLQTFLAALPANIESLDLTRLDRVSHEALMGLRVVVHPGDDADADAKAEPTRLTSIKLTGIDHLTKSDIRRAKCCWEAQRRVLVSDPATPPLPVSSEQQGARRRVWGEPATPEPLPIPPVSLPRRIPSIPAPINGGTASYSWTSLSAGPPSLSSSSSSGTSAASSAGPVSFSRASAMPEHAALWAALQRDSDEGMVASPGVWRSKLPSNPYLPSRSHPRPRPNPLSLESGGGAVTWTSPSPLPPRRRMSPPSLWEGTTDVEARIRINITHSAILESETIEGYRKFVWERTGSGADIAMPSADLGSGLGLGMGVSVLDVEQDMPGLGLGLGIGLFGGGLGGWGGDGGSIGGYADEGEAYLQESAFGP</sequence>
<evidence type="ECO:0000313" key="3">
    <source>
        <dbReference type="EMBL" id="KAI9635651.1"/>
    </source>
</evidence>
<feature type="region of interest" description="Disordered" evidence="1">
    <location>
        <begin position="481"/>
        <end position="504"/>
    </location>
</feature>
<dbReference type="PROSITE" id="PS50181">
    <property type="entry name" value="FBOX"/>
    <property type="match status" value="1"/>
</dbReference>
<dbReference type="EMBL" id="JAKWFO010000005">
    <property type="protein sequence ID" value="KAI9635651.1"/>
    <property type="molecule type" value="Genomic_DNA"/>
</dbReference>
<dbReference type="InterPro" id="IPR001810">
    <property type="entry name" value="F-box_dom"/>
</dbReference>
<dbReference type="RefSeq" id="XP_052945428.1">
    <property type="nucleotide sequence ID" value="XM_053088633.1"/>
</dbReference>
<dbReference type="InterPro" id="IPR032675">
    <property type="entry name" value="LRR_dom_sf"/>
</dbReference>
<evidence type="ECO:0000259" key="2">
    <source>
        <dbReference type="PROSITE" id="PS50181"/>
    </source>
</evidence>
<dbReference type="GeneID" id="77727838"/>
<feature type="compositionally biased region" description="Pro residues" evidence="1">
    <location>
        <begin position="447"/>
        <end position="457"/>
    </location>
</feature>
<dbReference type="AlphaFoldDB" id="A0AA38HAL3"/>
<protein>
    <recommendedName>
        <fullName evidence="2">F-box domain-containing protein</fullName>
    </recommendedName>
</protein>
<feature type="domain" description="F-box" evidence="2">
    <location>
        <begin position="104"/>
        <end position="150"/>
    </location>
</feature>
<evidence type="ECO:0000313" key="4">
    <source>
        <dbReference type="Proteomes" id="UP001164286"/>
    </source>
</evidence>
<dbReference type="SUPFAM" id="SSF81383">
    <property type="entry name" value="F-box domain"/>
    <property type="match status" value="1"/>
</dbReference>
<accession>A0AA38HAL3</accession>
<gene>
    <name evidence="3" type="ORF">MKK02DRAFT_33027</name>
</gene>
<proteinExistence type="predicted"/>
<dbReference type="Proteomes" id="UP001164286">
    <property type="component" value="Unassembled WGS sequence"/>
</dbReference>
<feature type="region of interest" description="Disordered" evidence="1">
    <location>
        <begin position="423"/>
        <end position="457"/>
    </location>
</feature>
<dbReference type="Gene3D" id="1.20.1280.50">
    <property type="match status" value="1"/>
</dbReference>